<evidence type="ECO:0000256" key="1">
    <source>
        <dbReference type="ARBA" id="ARBA00023157"/>
    </source>
</evidence>
<dbReference type="Ensembl" id="ENSTMTT00000018206.1">
    <property type="protein sequence ID" value="ENSTMTP00000017582.1"/>
    <property type="gene ID" value="ENSTMTG00000012915.1"/>
</dbReference>
<keyword evidence="1" id="KW-1015">Disulfide bond</keyword>
<dbReference type="Proteomes" id="UP000472274">
    <property type="component" value="Unplaced"/>
</dbReference>
<dbReference type="InterPro" id="IPR013783">
    <property type="entry name" value="Ig-like_fold"/>
</dbReference>
<dbReference type="GO" id="GO:0002764">
    <property type="term" value="P:immune response-regulating signaling pathway"/>
    <property type="evidence" value="ECO:0007669"/>
    <property type="project" value="TreeGrafter"/>
</dbReference>
<evidence type="ECO:0000313" key="3">
    <source>
        <dbReference type="Proteomes" id="UP000472274"/>
    </source>
</evidence>
<dbReference type="Gene3D" id="2.60.40.10">
    <property type="entry name" value="Immunoglobulins"/>
    <property type="match status" value="2"/>
</dbReference>
<name>A0A674J8P8_9SAUR</name>
<evidence type="ECO:0000313" key="2">
    <source>
        <dbReference type="Ensembl" id="ENSTMTP00000017635.1"/>
    </source>
</evidence>
<reference evidence="2" key="1">
    <citation type="submission" date="2025-05" db="UniProtKB">
        <authorList>
            <consortium name="Ensembl"/>
        </authorList>
    </citation>
    <scope>IDENTIFICATION</scope>
</reference>
<dbReference type="GeneTree" id="ENSGT00990000204852"/>
<evidence type="ECO:0008006" key="4">
    <source>
        <dbReference type="Google" id="ProtNLM"/>
    </source>
</evidence>
<dbReference type="InterPro" id="IPR050412">
    <property type="entry name" value="Ig-like_Receptors_ImmuneReg"/>
</dbReference>
<dbReference type="Ensembl" id="ENSTMTT00000018261.1">
    <property type="protein sequence ID" value="ENSTMTP00000017635.1"/>
    <property type="gene ID" value="ENSTMTG00000012945.1"/>
</dbReference>
<organism evidence="2 3">
    <name type="scientific">Terrapene triunguis</name>
    <name type="common">Three-toed box turtle</name>
    <dbReference type="NCBI Taxonomy" id="2587831"/>
    <lineage>
        <taxon>Eukaryota</taxon>
        <taxon>Metazoa</taxon>
        <taxon>Chordata</taxon>
        <taxon>Craniata</taxon>
        <taxon>Vertebrata</taxon>
        <taxon>Euteleostomi</taxon>
        <taxon>Archelosauria</taxon>
        <taxon>Testudinata</taxon>
        <taxon>Testudines</taxon>
        <taxon>Cryptodira</taxon>
        <taxon>Durocryptodira</taxon>
        <taxon>Testudinoidea</taxon>
        <taxon>Emydidae</taxon>
        <taxon>Terrapene</taxon>
    </lineage>
</organism>
<sequence>SLMGHSDGAGVCLTACLLLIVDLRYPKPSISLRPSGEVALGGAVTVRCWGRHQNMRFLLYKDGNPNVFRRDAGSYSCYHHDKVYQFIWSHPSDPVELGVAGELPGSVSLLPAPHPAGPSGPGACSTGSCTRCLLTAVGRTPRIPGQQKWGELDPGF</sequence>
<protein>
    <recommendedName>
        <fullName evidence="4">Immunoglobulin subtype domain-containing protein</fullName>
    </recommendedName>
</protein>
<keyword evidence="3" id="KW-1185">Reference proteome</keyword>
<accession>A0A674J8P8</accession>
<dbReference type="SUPFAM" id="SSF48726">
    <property type="entry name" value="Immunoglobulin"/>
    <property type="match status" value="1"/>
</dbReference>
<dbReference type="InterPro" id="IPR036179">
    <property type="entry name" value="Ig-like_dom_sf"/>
</dbReference>
<dbReference type="AlphaFoldDB" id="A0A674J8P8"/>
<dbReference type="PANTHER" id="PTHR11738:SF186">
    <property type="entry name" value="OSTEOCLAST-ASSOCIATED IMMUNOGLOBULIN-LIKE RECEPTOR"/>
    <property type="match status" value="1"/>
</dbReference>
<proteinExistence type="predicted"/>
<dbReference type="PANTHER" id="PTHR11738">
    <property type="entry name" value="MHC CLASS I NK CELL RECEPTOR"/>
    <property type="match status" value="1"/>
</dbReference>